<keyword evidence="2" id="KW-1185">Reference proteome</keyword>
<gene>
    <name evidence="1" type="ORF">GJ697_02580</name>
</gene>
<dbReference type="Pfam" id="PF13557">
    <property type="entry name" value="Phenol_MetA_deg"/>
    <property type="match status" value="1"/>
</dbReference>
<dbReference type="InterPro" id="IPR025737">
    <property type="entry name" value="FApF"/>
</dbReference>
<accession>A0A6L5QA80</accession>
<protein>
    <submittedName>
        <fullName evidence="1">Transporter</fullName>
    </submittedName>
</protein>
<dbReference type="AlphaFoldDB" id="A0A6L5QA80"/>
<evidence type="ECO:0000313" key="1">
    <source>
        <dbReference type="EMBL" id="MRX06714.1"/>
    </source>
</evidence>
<evidence type="ECO:0000313" key="2">
    <source>
        <dbReference type="Proteomes" id="UP000481037"/>
    </source>
</evidence>
<comment type="caution">
    <text evidence="1">The sequence shown here is derived from an EMBL/GenBank/DDBJ whole genome shotgun (WGS) entry which is preliminary data.</text>
</comment>
<organism evidence="1 2">
    <name type="scientific">Duganella alba</name>
    <dbReference type="NCBI Taxonomy" id="2666081"/>
    <lineage>
        <taxon>Bacteria</taxon>
        <taxon>Pseudomonadati</taxon>
        <taxon>Pseudomonadota</taxon>
        <taxon>Betaproteobacteria</taxon>
        <taxon>Burkholderiales</taxon>
        <taxon>Oxalobacteraceae</taxon>
        <taxon>Telluria group</taxon>
        <taxon>Duganella</taxon>
    </lineage>
</organism>
<dbReference type="Proteomes" id="UP000481037">
    <property type="component" value="Unassembled WGS sequence"/>
</dbReference>
<sequence>MLCAAAAPLYAQDDAVLPYRPSVSSPAQLPVPGQLELETGFLNTRSSDSRRGSLPYTFKLAFNEQWGVLVGGEGYVSEHDDGSPRQRGIGDTTFVLKRAFLIDDATALGLELGAKAPTAKDTIGSGKSDYSINGILSRDFGDVHMDANLNATRLGAYDAGTSRTQSGWSASFSVPVAEKWSATGELSGTHRENTLNTAQLLVAAAYSPNKRLVFDFGVAHGMTSASQDWSLFGGVTLPLAKLW</sequence>
<reference evidence="1 2" key="1">
    <citation type="submission" date="2019-11" db="EMBL/GenBank/DDBJ databases">
        <title>Novel species isolated from a subtropical stream in China.</title>
        <authorList>
            <person name="Lu H."/>
        </authorList>
    </citation>
    <scope>NUCLEOTIDE SEQUENCE [LARGE SCALE GENOMIC DNA]</scope>
    <source>
        <strain evidence="1 2">FT25W</strain>
    </source>
</reference>
<proteinExistence type="predicted"/>
<dbReference type="EMBL" id="WKJM01000002">
    <property type="protein sequence ID" value="MRX06714.1"/>
    <property type="molecule type" value="Genomic_DNA"/>
</dbReference>
<dbReference type="SUPFAM" id="SSF56935">
    <property type="entry name" value="Porins"/>
    <property type="match status" value="1"/>
</dbReference>
<name>A0A6L5QA80_9BURK</name>